<organism evidence="11 12">
    <name type="scientific">Roseospira marina</name>
    <dbReference type="NCBI Taxonomy" id="140057"/>
    <lineage>
        <taxon>Bacteria</taxon>
        <taxon>Pseudomonadati</taxon>
        <taxon>Pseudomonadota</taxon>
        <taxon>Alphaproteobacteria</taxon>
        <taxon>Rhodospirillales</taxon>
        <taxon>Rhodospirillaceae</taxon>
        <taxon>Roseospira</taxon>
    </lineage>
</organism>
<proteinExistence type="inferred from homology"/>
<dbReference type="InterPro" id="IPR006690">
    <property type="entry name" value="OMPA-like_CS"/>
</dbReference>
<keyword evidence="12" id="KW-1185">Reference proteome</keyword>
<dbReference type="InterPro" id="IPR036737">
    <property type="entry name" value="OmpA-like_sf"/>
</dbReference>
<dbReference type="OrthoDB" id="9809164at2"/>
<comment type="caution">
    <text evidence="11">The sequence shown here is derived from an EMBL/GenBank/DDBJ whole genome shotgun (WGS) entry which is preliminary data.</text>
</comment>
<keyword evidence="6 8" id="KW-0449">Lipoprotein</keyword>
<accession>A0A5M6IGQ4</accession>
<dbReference type="CDD" id="cd07185">
    <property type="entry name" value="OmpA_C-like"/>
    <property type="match status" value="1"/>
</dbReference>
<dbReference type="Gene3D" id="3.30.1330.60">
    <property type="entry name" value="OmpA-like domain"/>
    <property type="match status" value="1"/>
</dbReference>
<keyword evidence="5 8" id="KW-0998">Cell outer membrane</keyword>
<keyword evidence="3 8" id="KW-0472">Membrane</keyword>
<dbReference type="GO" id="GO:0051301">
    <property type="term" value="P:cell division"/>
    <property type="evidence" value="ECO:0007669"/>
    <property type="project" value="UniProtKB-UniRule"/>
</dbReference>
<evidence type="ECO:0000256" key="5">
    <source>
        <dbReference type="ARBA" id="ARBA00023237"/>
    </source>
</evidence>
<comment type="function">
    <text evidence="8">Part of the Tol-Pal system, which plays a role in outer membrane invagination during cell division and is important for maintaining outer membrane integrity.</text>
</comment>
<evidence type="ECO:0000313" key="12">
    <source>
        <dbReference type="Proteomes" id="UP000324065"/>
    </source>
</evidence>
<keyword evidence="2 8" id="KW-0732">Signal</keyword>
<dbReference type="InterPro" id="IPR039001">
    <property type="entry name" value="Pal"/>
</dbReference>
<dbReference type="PANTHER" id="PTHR30329">
    <property type="entry name" value="STATOR ELEMENT OF FLAGELLAR MOTOR COMPLEX"/>
    <property type="match status" value="1"/>
</dbReference>
<dbReference type="InterPro" id="IPR006664">
    <property type="entry name" value="OMP_bac"/>
</dbReference>
<comment type="subunit">
    <text evidence="8">The Tol-Pal system is composed of five core proteins: the inner membrane proteins TolA, TolQ and TolR, the periplasmic protein TolB and the outer membrane protein Pal. They form a network linking the inner and outer membranes and the peptidoglycan layer.</text>
</comment>
<evidence type="ECO:0000256" key="4">
    <source>
        <dbReference type="ARBA" id="ARBA00023139"/>
    </source>
</evidence>
<dbReference type="PROSITE" id="PS51123">
    <property type="entry name" value="OMPA_2"/>
    <property type="match status" value="1"/>
</dbReference>
<comment type="similarity">
    <text evidence="8">Belongs to the Pal lipoprotein family.</text>
</comment>
<evidence type="ECO:0000259" key="10">
    <source>
        <dbReference type="PROSITE" id="PS51123"/>
    </source>
</evidence>
<evidence type="ECO:0000256" key="2">
    <source>
        <dbReference type="ARBA" id="ARBA00022729"/>
    </source>
</evidence>
<sequence>MKLKFISVVAASVLLAACSSTPESGSGQAGGGAAPVTAPSGPAAGSQQEFVQEVGDRIFFGFDSYNLDSQAQQTLRRQAAWLQQYGQYSATIEGHADERGTREYNLALGERRANAVRNYLVTLGVPSQRLSTVSYGKERPTCTEATESCWSRNRRGVTTLR</sequence>
<dbReference type="Pfam" id="PF00691">
    <property type="entry name" value="OmpA"/>
    <property type="match status" value="1"/>
</dbReference>
<feature type="domain" description="OmpA-like" evidence="10">
    <location>
        <begin position="47"/>
        <end position="161"/>
    </location>
</feature>
<dbReference type="SUPFAM" id="SSF103088">
    <property type="entry name" value="OmpA-like"/>
    <property type="match status" value="1"/>
</dbReference>
<evidence type="ECO:0000256" key="3">
    <source>
        <dbReference type="ARBA" id="ARBA00023136"/>
    </source>
</evidence>
<dbReference type="PROSITE" id="PS51257">
    <property type="entry name" value="PROKAR_LIPOPROTEIN"/>
    <property type="match status" value="1"/>
</dbReference>
<evidence type="ECO:0000256" key="8">
    <source>
        <dbReference type="HAMAP-Rule" id="MF_02204"/>
    </source>
</evidence>
<evidence type="ECO:0000256" key="7">
    <source>
        <dbReference type="ARBA" id="ARBA00023306"/>
    </source>
</evidence>
<dbReference type="Proteomes" id="UP000324065">
    <property type="component" value="Unassembled WGS sequence"/>
</dbReference>
<dbReference type="AlphaFoldDB" id="A0A5M6IGQ4"/>
<dbReference type="GO" id="GO:0009279">
    <property type="term" value="C:cell outer membrane"/>
    <property type="evidence" value="ECO:0007669"/>
    <property type="project" value="UniProtKB-SubCell"/>
</dbReference>
<gene>
    <name evidence="8 11" type="primary">pal</name>
    <name evidence="11" type="ORF">F1188_01600</name>
</gene>
<dbReference type="InterPro" id="IPR014169">
    <property type="entry name" value="Pal_lipo_C"/>
</dbReference>
<dbReference type="PROSITE" id="PS01068">
    <property type="entry name" value="OMPA_1"/>
    <property type="match status" value="1"/>
</dbReference>
<dbReference type="RefSeq" id="WP_150060619.1">
    <property type="nucleotide sequence ID" value="NZ_JACHII010000001.1"/>
</dbReference>
<evidence type="ECO:0000256" key="9">
    <source>
        <dbReference type="SAM" id="MobiDB-lite"/>
    </source>
</evidence>
<name>A0A5M6IGQ4_9PROT</name>
<evidence type="ECO:0000313" key="11">
    <source>
        <dbReference type="EMBL" id="KAA5607486.1"/>
    </source>
</evidence>
<evidence type="ECO:0000256" key="6">
    <source>
        <dbReference type="ARBA" id="ARBA00023288"/>
    </source>
</evidence>
<dbReference type="PRINTS" id="PR01023">
    <property type="entry name" value="NAFLGMOTY"/>
</dbReference>
<reference evidence="11 12" key="1">
    <citation type="submission" date="2019-09" db="EMBL/GenBank/DDBJ databases">
        <title>Genome sequence of Roseospira marina, one of the more divergent members of the non-sulfur purple photosynthetic bacterial family, the Rhodospirillaceae.</title>
        <authorList>
            <person name="Meyer T."/>
            <person name="Kyndt J."/>
        </authorList>
    </citation>
    <scope>NUCLEOTIDE SEQUENCE [LARGE SCALE GENOMIC DNA]</scope>
    <source>
        <strain evidence="11 12">DSM 15113</strain>
    </source>
</reference>
<keyword evidence="1 8" id="KW-0132">Cell division</keyword>
<keyword evidence="4 8" id="KW-0564">Palmitate</keyword>
<evidence type="ECO:0000256" key="1">
    <source>
        <dbReference type="ARBA" id="ARBA00022618"/>
    </source>
</evidence>
<dbReference type="PANTHER" id="PTHR30329:SF21">
    <property type="entry name" value="LIPOPROTEIN YIAD-RELATED"/>
    <property type="match status" value="1"/>
</dbReference>
<comment type="subcellular location">
    <subcellularLocation>
        <location evidence="8">Cell outer membrane</location>
        <topology evidence="8">Lipid-anchor</topology>
    </subcellularLocation>
</comment>
<feature type="region of interest" description="Disordered" evidence="9">
    <location>
        <begin position="24"/>
        <end position="47"/>
    </location>
</feature>
<dbReference type="InterPro" id="IPR006665">
    <property type="entry name" value="OmpA-like"/>
</dbReference>
<protein>
    <recommendedName>
        <fullName evidence="8">Peptidoglycan-associated lipoprotein</fullName>
        <shortName evidence="8">PAL</shortName>
    </recommendedName>
</protein>
<dbReference type="EMBL" id="VWPJ01000001">
    <property type="protein sequence ID" value="KAA5607486.1"/>
    <property type="molecule type" value="Genomic_DNA"/>
</dbReference>
<dbReference type="HAMAP" id="MF_02204">
    <property type="entry name" value="Pal"/>
    <property type="match status" value="1"/>
</dbReference>
<dbReference type="InterPro" id="IPR050330">
    <property type="entry name" value="Bact_OuterMem_StrucFunc"/>
</dbReference>
<dbReference type="PRINTS" id="PR01021">
    <property type="entry name" value="OMPADOMAIN"/>
</dbReference>
<keyword evidence="7 8" id="KW-0131">Cell cycle</keyword>
<dbReference type="NCBIfam" id="TIGR02802">
    <property type="entry name" value="Pal_lipo"/>
    <property type="match status" value="1"/>
</dbReference>